<protein>
    <submittedName>
        <fullName evidence="9">ABC transporter permease subunit</fullName>
    </submittedName>
</protein>
<evidence type="ECO:0000256" key="6">
    <source>
        <dbReference type="ARBA" id="ARBA00023136"/>
    </source>
</evidence>
<accession>A0A964UUE5</accession>
<dbReference type="Pfam" id="PF00528">
    <property type="entry name" value="BPD_transp_1"/>
    <property type="match status" value="1"/>
</dbReference>
<gene>
    <name evidence="9" type="ORF">GUY60_30105</name>
</gene>
<dbReference type="OrthoDB" id="4543034at2"/>
<dbReference type="AlphaFoldDB" id="A0A964UUE5"/>
<evidence type="ECO:0000313" key="9">
    <source>
        <dbReference type="EMBL" id="NBE55609.1"/>
    </source>
</evidence>
<feature type="transmembrane region" description="Helical" evidence="7">
    <location>
        <begin position="19"/>
        <end position="38"/>
    </location>
</feature>
<dbReference type="PANTHER" id="PTHR30614">
    <property type="entry name" value="MEMBRANE COMPONENT OF AMINO ACID ABC TRANSPORTER"/>
    <property type="match status" value="1"/>
</dbReference>
<dbReference type="GO" id="GO:0022857">
    <property type="term" value="F:transmembrane transporter activity"/>
    <property type="evidence" value="ECO:0007669"/>
    <property type="project" value="InterPro"/>
</dbReference>
<feature type="domain" description="ABC transmembrane type-1" evidence="8">
    <location>
        <begin position="67"/>
        <end position="257"/>
    </location>
</feature>
<comment type="subcellular location">
    <subcellularLocation>
        <location evidence="1 7">Cell membrane</location>
        <topology evidence="1 7">Multi-pass membrane protein</topology>
    </subcellularLocation>
</comment>
<comment type="caution">
    <text evidence="9">The sequence shown here is derived from an EMBL/GenBank/DDBJ whole genome shotgun (WGS) entry which is preliminary data.</text>
</comment>
<sequence length="312" mass="33713">MSASVLFDAPGPKARVRNVIYTVVGFAALLGGIAWVILRLNEKGEFDPALWDIFNYAGIRQNILDALLATLKVFALAGVFSLVFAVFLCVARLSDHKPVRWVAVAFIDLFRSIPLLITIFALWVGILGSLTPFWALVVGLTIYNGCVQAEVLRAGINAVPKGQKEAAYAIGLRKSQVMTLVLFPQAIRSMLPTIISQLVVTLKDTSLGFMILYPELLHSARLIANNTPVNGVYPFVQTVAVFGAIYIGLCLILSWIATWIEKRGRRAKTGIKVASAKEPAASEVAQASGTTVLTVPDPRGETIVDTTPDSSS</sequence>
<dbReference type="EMBL" id="JAAAHS010000344">
    <property type="protein sequence ID" value="NBE55609.1"/>
    <property type="molecule type" value="Genomic_DNA"/>
</dbReference>
<dbReference type="GO" id="GO:0006865">
    <property type="term" value="P:amino acid transport"/>
    <property type="evidence" value="ECO:0007669"/>
    <property type="project" value="TreeGrafter"/>
</dbReference>
<keyword evidence="6 7" id="KW-0472">Membrane</keyword>
<dbReference type="SUPFAM" id="SSF161098">
    <property type="entry name" value="MetI-like"/>
    <property type="match status" value="1"/>
</dbReference>
<reference evidence="9" key="1">
    <citation type="submission" date="2020-01" db="EMBL/GenBank/DDBJ databases">
        <title>Whole-genome analyses of novel actinobacteria.</title>
        <authorList>
            <person name="Sahin N."/>
        </authorList>
    </citation>
    <scope>NUCLEOTIDE SEQUENCE</scope>
    <source>
        <strain evidence="9">YC537</strain>
    </source>
</reference>
<dbReference type="Proteomes" id="UP000598297">
    <property type="component" value="Unassembled WGS sequence"/>
</dbReference>
<dbReference type="PANTHER" id="PTHR30614:SF21">
    <property type="entry name" value="AMINO ACID ABC TRANSPORTER PERMEASE"/>
    <property type="match status" value="1"/>
</dbReference>
<evidence type="ECO:0000256" key="2">
    <source>
        <dbReference type="ARBA" id="ARBA00022448"/>
    </source>
</evidence>
<keyword evidence="5 7" id="KW-1133">Transmembrane helix</keyword>
<keyword evidence="3" id="KW-1003">Cell membrane</keyword>
<dbReference type="InterPro" id="IPR043429">
    <property type="entry name" value="ArtM/GltK/GlnP/TcyL/YhdX-like"/>
</dbReference>
<dbReference type="InterPro" id="IPR000515">
    <property type="entry name" value="MetI-like"/>
</dbReference>
<dbReference type="RefSeq" id="WP_161703491.1">
    <property type="nucleotide sequence ID" value="NZ_JAAAHS010000344.1"/>
</dbReference>
<dbReference type="GO" id="GO:0043190">
    <property type="term" value="C:ATP-binding cassette (ABC) transporter complex"/>
    <property type="evidence" value="ECO:0007669"/>
    <property type="project" value="InterPro"/>
</dbReference>
<dbReference type="CDD" id="cd06261">
    <property type="entry name" value="TM_PBP2"/>
    <property type="match status" value="1"/>
</dbReference>
<keyword evidence="4 7" id="KW-0812">Transmembrane</keyword>
<keyword evidence="10" id="KW-1185">Reference proteome</keyword>
<evidence type="ECO:0000256" key="4">
    <source>
        <dbReference type="ARBA" id="ARBA00022692"/>
    </source>
</evidence>
<feature type="transmembrane region" description="Helical" evidence="7">
    <location>
        <begin position="66"/>
        <end position="90"/>
    </location>
</feature>
<evidence type="ECO:0000259" key="8">
    <source>
        <dbReference type="PROSITE" id="PS50928"/>
    </source>
</evidence>
<evidence type="ECO:0000313" key="10">
    <source>
        <dbReference type="Proteomes" id="UP000598297"/>
    </source>
</evidence>
<evidence type="ECO:0000256" key="3">
    <source>
        <dbReference type="ARBA" id="ARBA00022475"/>
    </source>
</evidence>
<dbReference type="Gene3D" id="1.10.3720.10">
    <property type="entry name" value="MetI-like"/>
    <property type="match status" value="1"/>
</dbReference>
<proteinExistence type="inferred from homology"/>
<evidence type="ECO:0000256" key="1">
    <source>
        <dbReference type="ARBA" id="ARBA00004651"/>
    </source>
</evidence>
<organism evidence="9 10">
    <name type="scientific">Streptomyces boluensis</name>
    <dbReference type="NCBI Taxonomy" id="1775135"/>
    <lineage>
        <taxon>Bacteria</taxon>
        <taxon>Bacillati</taxon>
        <taxon>Actinomycetota</taxon>
        <taxon>Actinomycetes</taxon>
        <taxon>Kitasatosporales</taxon>
        <taxon>Streptomycetaceae</taxon>
        <taxon>Streptomyces</taxon>
    </lineage>
</organism>
<dbReference type="InterPro" id="IPR010065">
    <property type="entry name" value="AA_ABC_transptr_permease_3TM"/>
</dbReference>
<dbReference type="NCBIfam" id="TIGR01726">
    <property type="entry name" value="HEQRo_perm_3TM"/>
    <property type="match status" value="1"/>
</dbReference>
<feature type="transmembrane region" description="Helical" evidence="7">
    <location>
        <begin position="235"/>
        <end position="260"/>
    </location>
</feature>
<dbReference type="InterPro" id="IPR035906">
    <property type="entry name" value="MetI-like_sf"/>
</dbReference>
<name>A0A964UUE5_9ACTN</name>
<dbReference type="PROSITE" id="PS50928">
    <property type="entry name" value="ABC_TM1"/>
    <property type="match status" value="1"/>
</dbReference>
<keyword evidence="2 7" id="KW-0813">Transport</keyword>
<evidence type="ECO:0000256" key="5">
    <source>
        <dbReference type="ARBA" id="ARBA00022989"/>
    </source>
</evidence>
<feature type="transmembrane region" description="Helical" evidence="7">
    <location>
        <begin position="102"/>
        <end position="127"/>
    </location>
</feature>
<evidence type="ECO:0000256" key="7">
    <source>
        <dbReference type="RuleBase" id="RU363032"/>
    </source>
</evidence>
<comment type="similarity">
    <text evidence="7">Belongs to the binding-protein-dependent transport system permease family.</text>
</comment>